<reference evidence="2" key="2">
    <citation type="submission" date="2023-05" db="EMBL/GenBank/DDBJ databases">
        <authorList>
            <consortium name="Lawrence Berkeley National Laboratory"/>
            <person name="Steindorff A."/>
            <person name="Hensen N."/>
            <person name="Bonometti L."/>
            <person name="Westerberg I."/>
            <person name="Brannstrom I.O."/>
            <person name="Guillou S."/>
            <person name="Cros-Aarteil S."/>
            <person name="Calhoun S."/>
            <person name="Haridas S."/>
            <person name="Kuo A."/>
            <person name="Mondo S."/>
            <person name="Pangilinan J."/>
            <person name="Riley R."/>
            <person name="Labutti K."/>
            <person name="Andreopoulos B."/>
            <person name="Lipzen A."/>
            <person name="Chen C."/>
            <person name="Yanf M."/>
            <person name="Daum C."/>
            <person name="Ng V."/>
            <person name="Clum A."/>
            <person name="Ohm R."/>
            <person name="Martin F."/>
            <person name="Silar P."/>
            <person name="Natvig D."/>
            <person name="Lalanne C."/>
            <person name="Gautier V."/>
            <person name="Ament-Velasquez S.L."/>
            <person name="Kruys A."/>
            <person name="Hutchinson M.I."/>
            <person name="Powell A.J."/>
            <person name="Barry K."/>
            <person name="Miller A.N."/>
            <person name="Grigoriev I.V."/>
            <person name="Debuchy R."/>
            <person name="Gladieux P."/>
            <person name="Thoren M.H."/>
            <person name="Johannesson H."/>
        </authorList>
    </citation>
    <scope>NUCLEOTIDE SEQUENCE</scope>
    <source>
        <strain evidence="2">PSN309</strain>
    </source>
</reference>
<accession>A0AAN6WJZ4</accession>
<organism evidence="2 3">
    <name type="scientific">Podospora australis</name>
    <dbReference type="NCBI Taxonomy" id="1536484"/>
    <lineage>
        <taxon>Eukaryota</taxon>
        <taxon>Fungi</taxon>
        <taxon>Dikarya</taxon>
        <taxon>Ascomycota</taxon>
        <taxon>Pezizomycotina</taxon>
        <taxon>Sordariomycetes</taxon>
        <taxon>Sordariomycetidae</taxon>
        <taxon>Sordariales</taxon>
        <taxon>Podosporaceae</taxon>
        <taxon>Podospora</taxon>
    </lineage>
</organism>
<evidence type="ECO:0000256" key="1">
    <source>
        <dbReference type="SAM" id="MobiDB-lite"/>
    </source>
</evidence>
<dbReference type="Proteomes" id="UP001302126">
    <property type="component" value="Unassembled WGS sequence"/>
</dbReference>
<keyword evidence="3" id="KW-1185">Reference proteome</keyword>
<name>A0AAN6WJZ4_9PEZI</name>
<feature type="compositionally biased region" description="Basic and acidic residues" evidence="1">
    <location>
        <begin position="370"/>
        <end position="390"/>
    </location>
</feature>
<dbReference type="EMBL" id="MU864564">
    <property type="protein sequence ID" value="KAK4183236.1"/>
    <property type="molecule type" value="Genomic_DNA"/>
</dbReference>
<feature type="region of interest" description="Disordered" evidence="1">
    <location>
        <begin position="319"/>
        <end position="390"/>
    </location>
</feature>
<gene>
    <name evidence="2" type="ORF">QBC35DRAFT_508371</name>
</gene>
<feature type="compositionally biased region" description="Low complexity" evidence="1">
    <location>
        <begin position="333"/>
        <end position="352"/>
    </location>
</feature>
<reference evidence="2" key="1">
    <citation type="journal article" date="2023" name="Mol. Phylogenet. Evol.">
        <title>Genome-scale phylogeny and comparative genomics of the fungal order Sordariales.</title>
        <authorList>
            <person name="Hensen N."/>
            <person name="Bonometti L."/>
            <person name="Westerberg I."/>
            <person name="Brannstrom I.O."/>
            <person name="Guillou S."/>
            <person name="Cros-Aarteil S."/>
            <person name="Calhoun S."/>
            <person name="Haridas S."/>
            <person name="Kuo A."/>
            <person name="Mondo S."/>
            <person name="Pangilinan J."/>
            <person name="Riley R."/>
            <person name="LaButti K."/>
            <person name="Andreopoulos B."/>
            <person name="Lipzen A."/>
            <person name="Chen C."/>
            <person name="Yan M."/>
            <person name="Daum C."/>
            <person name="Ng V."/>
            <person name="Clum A."/>
            <person name="Steindorff A."/>
            <person name="Ohm R.A."/>
            <person name="Martin F."/>
            <person name="Silar P."/>
            <person name="Natvig D.O."/>
            <person name="Lalanne C."/>
            <person name="Gautier V."/>
            <person name="Ament-Velasquez S.L."/>
            <person name="Kruys A."/>
            <person name="Hutchinson M.I."/>
            <person name="Powell A.J."/>
            <person name="Barry K."/>
            <person name="Miller A.N."/>
            <person name="Grigoriev I.V."/>
            <person name="Debuchy R."/>
            <person name="Gladieux P."/>
            <person name="Hiltunen Thoren M."/>
            <person name="Johannesson H."/>
        </authorList>
    </citation>
    <scope>NUCLEOTIDE SEQUENCE</scope>
    <source>
        <strain evidence="2">PSN309</strain>
    </source>
</reference>
<proteinExistence type="predicted"/>
<evidence type="ECO:0000313" key="3">
    <source>
        <dbReference type="Proteomes" id="UP001302126"/>
    </source>
</evidence>
<sequence length="390" mass="41739">MPALAATFNRPLPVILPARDAVSELRVLSDQPDSTRPPAWWVEVDVANYVHRADAYLNLPPVQTALQSKTTAELDPLAKLRSEADVVDYGNQQLLYHIDAALGIQHARSLDKVAEYPVGNKRVDVAWRRSNDSKAVAVLEYKKSGSIVKSEFDGAKMRLRAGDCVESLISQKKLEADRLPGNVQRQTFFSGTSISLMQQIATYSQRSELSCNYLSLFDSNYLFLGVFGPDPYYLQGTLLTVQGTTDGALVRKALLGYLLCAWDADRSIPPTNIRAPYYGEIYATRSGGKTASNSVPAMSGSTSVAGKAHVSASKGVGSATSTLKAAGGPTAKAVATPKQNTAAAAAPTASTTRVGTPGTLPIRTSPAKKPKIDPKTKKPVIGKDGKPVYD</sequence>
<dbReference type="AlphaFoldDB" id="A0AAN6WJZ4"/>
<protein>
    <submittedName>
        <fullName evidence="2">Uncharacterized protein</fullName>
    </submittedName>
</protein>
<evidence type="ECO:0000313" key="2">
    <source>
        <dbReference type="EMBL" id="KAK4183236.1"/>
    </source>
</evidence>
<comment type="caution">
    <text evidence="2">The sequence shown here is derived from an EMBL/GenBank/DDBJ whole genome shotgun (WGS) entry which is preliminary data.</text>
</comment>